<organism evidence="2 3">
    <name type="scientific">Candidatus Ornithospirochaeta stercoravium</name>
    <dbReference type="NCBI Taxonomy" id="2840897"/>
    <lineage>
        <taxon>Bacteria</taxon>
        <taxon>Pseudomonadati</taxon>
        <taxon>Spirochaetota</taxon>
        <taxon>Spirochaetia</taxon>
        <taxon>Spirochaetales</taxon>
        <taxon>Spirochaetaceae</taxon>
        <taxon>Spirochaetaceae incertae sedis</taxon>
        <taxon>Candidatus Ornithospirochaeta</taxon>
    </lineage>
</organism>
<evidence type="ECO:0000313" key="2">
    <source>
        <dbReference type="EMBL" id="MBO8469052.1"/>
    </source>
</evidence>
<evidence type="ECO:0000313" key="3">
    <source>
        <dbReference type="Proteomes" id="UP000810292"/>
    </source>
</evidence>
<reference evidence="2" key="2">
    <citation type="journal article" date="2021" name="PeerJ">
        <title>Extensive microbial diversity within the chicken gut microbiome revealed by metagenomics and culture.</title>
        <authorList>
            <person name="Gilroy R."/>
            <person name="Ravi A."/>
            <person name="Getino M."/>
            <person name="Pursley I."/>
            <person name="Horton D.L."/>
            <person name="Alikhan N.F."/>
            <person name="Baker D."/>
            <person name="Gharbi K."/>
            <person name="Hall N."/>
            <person name="Watson M."/>
            <person name="Adriaenssens E.M."/>
            <person name="Foster-Nyarko E."/>
            <person name="Jarju S."/>
            <person name="Secka A."/>
            <person name="Antonio M."/>
            <person name="Oren A."/>
            <person name="Chaudhuri R.R."/>
            <person name="La Ragione R."/>
            <person name="Hildebrand F."/>
            <person name="Pallen M.J."/>
        </authorList>
    </citation>
    <scope>NUCLEOTIDE SEQUENCE</scope>
    <source>
        <strain evidence="2">14700</strain>
    </source>
</reference>
<dbReference type="Pfam" id="PF13274">
    <property type="entry name" value="SocA_Panacea"/>
    <property type="match status" value="1"/>
</dbReference>
<evidence type="ECO:0000259" key="1">
    <source>
        <dbReference type="Pfam" id="PF13274"/>
    </source>
</evidence>
<proteinExistence type="predicted"/>
<gene>
    <name evidence="2" type="ORF">IAA72_04640</name>
</gene>
<comment type="caution">
    <text evidence="2">The sequence shown here is derived from an EMBL/GenBank/DDBJ whole genome shotgun (WGS) entry which is preliminary data.</text>
</comment>
<reference evidence="2" key="1">
    <citation type="submission" date="2020-10" db="EMBL/GenBank/DDBJ databases">
        <authorList>
            <person name="Gilroy R."/>
        </authorList>
    </citation>
    <scope>NUCLEOTIDE SEQUENCE</scope>
    <source>
        <strain evidence="2">14700</strain>
    </source>
</reference>
<accession>A0A9D9NCT2</accession>
<feature type="domain" description="Antitoxin SocA-like Panacea" evidence="1">
    <location>
        <begin position="39"/>
        <end position="147"/>
    </location>
</feature>
<dbReference type="EMBL" id="JADIMF010000073">
    <property type="protein sequence ID" value="MBO8469052.1"/>
    <property type="molecule type" value="Genomic_DNA"/>
</dbReference>
<protein>
    <submittedName>
        <fullName evidence="2">SocA family protein</fullName>
    </submittedName>
</protein>
<name>A0A9D9NCT2_9SPIO</name>
<sequence>MEATGMQYSVSFVFDEHKATQASAYLLGLNKGRMNYMKLMKILYLSDRRFILDWGNSITTDNYVSMDNGPVISRIYDLIKDSNTDTGTYWASCIRTIGYEVFLQKDPGVDCLSPMEMEIIERVNSEFEGFSEWDLVDFCHKNLPEWQNPHGSSIQISIEDILSAEKKGEEYNQAIGEIQLAAEIQKSNYFMQRARKL</sequence>
<dbReference type="InterPro" id="IPR025272">
    <property type="entry name" value="SocA_Panacea"/>
</dbReference>
<dbReference type="Proteomes" id="UP000810292">
    <property type="component" value="Unassembled WGS sequence"/>
</dbReference>
<dbReference type="AlphaFoldDB" id="A0A9D9NCT2"/>